<accession>A0A7S3P721</accession>
<dbReference type="EMBL" id="HBIM01008447">
    <property type="protein sequence ID" value="CAE0409530.1"/>
    <property type="molecule type" value="Transcribed_RNA"/>
</dbReference>
<dbReference type="GO" id="GO:0005576">
    <property type="term" value="C:extracellular region"/>
    <property type="evidence" value="ECO:0007669"/>
    <property type="project" value="UniProtKB-SubCell"/>
</dbReference>
<dbReference type="InterPro" id="IPR036116">
    <property type="entry name" value="FN3_sf"/>
</dbReference>
<evidence type="ECO:0000256" key="3">
    <source>
        <dbReference type="ARBA" id="ARBA00022729"/>
    </source>
</evidence>
<keyword evidence="2" id="KW-0964">Secreted</keyword>
<gene>
    <name evidence="5" type="ORF">ACOF00016_LOCUS7171</name>
</gene>
<dbReference type="AlphaFoldDB" id="A0A7S3P721"/>
<feature type="domain" description="Carbohydrate-binding module family 96" evidence="4">
    <location>
        <begin position="134"/>
        <end position="300"/>
    </location>
</feature>
<dbReference type="SUPFAM" id="SSF49265">
    <property type="entry name" value="Fibronectin type III"/>
    <property type="match status" value="1"/>
</dbReference>
<dbReference type="NCBIfam" id="NF033679">
    <property type="entry name" value="DNRLRE_dom"/>
    <property type="match status" value="1"/>
</dbReference>
<comment type="subcellular location">
    <subcellularLocation>
        <location evidence="1">Secreted</location>
    </subcellularLocation>
</comment>
<keyword evidence="3" id="KW-0732">Signal</keyword>
<dbReference type="Pfam" id="PF24517">
    <property type="entry name" value="CBM96"/>
    <property type="match status" value="1"/>
</dbReference>
<evidence type="ECO:0000259" key="4">
    <source>
        <dbReference type="Pfam" id="PF24517"/>
    </source>
</evidence>
<dbReference type="Gene3D" id="2.60.40.10">
    <property type="entry name" value="Immunoglobulins"/>
    <property type="match status" value="1"/>
</dbReference>
<evidence type="ECO:0000313" key="5">
    <source>
        <dbReference type="EMBL" id="CAE0409530.1"/>
    </source>
</evidence>
<evidence type="ECO:0000256" key="1">
    <source>
        <dbReference type="ARBA" id="ARBA00004613"/>
    </source>
</evidence>
<proteinExistence type="predicted"/>
<dbReference type="InterPro" id="IPR055372">
    <property type="entry name" value="CBM96"/>
</dbReference>
<name>A0A7S3P721_9STRA</name>
<sequence length="414" mass="45777">MGTKNSVFSRIKGENVELDHHARNYAGSNLYTEVDTGIGGRGYGGASNNQDETYWGIKGIREATYLPSRSRSTLVGIHTSEPTSIGAYWHHETIDPDSLSPLNIWTAQMTYMNKYVPDDKTLTLPPPLPWVRRLLPTEDAYTRDRSNFTNYGYNPSMVISSRQYNAYLKYDLSGVDFDQSSKATLKIWVERVKKIFGVQLFEVADPSSWFESTLVAGTKPTTGDIIPFDCYPTCDAIYIDPADHTPGYVELDITAHVNKFLGGQDKIMSLLIIGGGALDRGTIMSFPSKESGNPPQLVIHEFYDTVPPPHQPMDLTATSGASHITVDWADNDDDDLASYNVYRHDDTTDVFKLEAMGLTSSEYTDYVVWEGVTYTYVVTAVDIAGTESIVSQSVSAALSTVVTIVLPPSEEPPT</sequence>
<evidence type="ECO:0000256" key="2">
    <source>
        <dbReference type="ARBA" id="ARBA00022525"/>
    </source>
</evidence>
<reference evidence="5" key="1">
    <citation type="submission" date="2021-01" db="EMBL/GenBank/DDBJ databases">
        <authorList>
            <person name="Corre E."/>
            <person name="Pelletier E."/>
            <person name="Niang G."/>
            <person name="Scheremetjew M."/>
            <person name="Finn R."/>
            <person name="Kale V."/>
            <person name="Holt S."/>
            <person name="Cochrane G."/>
            <person name="Meng A."/>
            <person name="Brown T."/>
            <person name="Cohen L."/>
        </authorList>
    </citation>
    <scope>NUCLEOTIDE SEQUENCE</scope>
    <source>
        <strain evidence="5">CCMP127</strain>
    </source>
</reference>
<protein>
    <recommendedName>
        <fullName evidence="4">Carbohydrate-binding module family 96 domain-containing protein</fullName>
    </recommendedName>
</protein>
<dbReference type="InterPro" id="IPR013783">
    <property type="entry name" value="Ig-like_fold"/>
</dbReference>
<organism evidence="5">
    <name type="scientific">Amphora coffeiformis</name>
    <dbReference type="NCBI Taxonomy" id="265554"/>
    <lineage>
        <taxon>Eukaryota</taxon>
        <taxon>Sar</taxon>
        <taxon>Stramenopiles</taxon>
        <taxon>Ochrophyta</taxon>
        <taxon>Bacillariophyta</taxon>
        <taxon>Bacillariophyceae</taxon>
        <taxon>Bacillariophycidae</taxon>
        <taxon>Thalassiophysales</taxon>
        <taxon>Catenulaceae</taxon>
        <taxon>Amphora</taxon>
    </lineage>
</organism>